<evidence type="ECO:0000313" key="2">
    <source>
        <dbReference type="EMBL" id="PTM60808.1"/>
    </source>
</evidence>
<evidence type="ECO:0000256" key="1">
    <source>
        <dbReference type="SAM" id="SignalP"/>
    </source>
</evidence>
<dbReference type="RefSeq" id="WP_108174754.1">
    <property type="nucleotide sequence ID" value="NZ_PZZL01000002.1"/>
</dbReference>
<dbReference type="AlphaFoldDB" id="A0A2T4ZFW0"/>
<feature type="chain" id="PRO_5015780688" evidence="1">
    <location>
        <begin position="26"/>
        <end position="136"/>
    </location>
</feature>
<dbReference type="OrthoDB" id="794286at2"/>
<dbReference type="Proteomes" id="UP000241808">
    <property type="component" value="Unassembled WGS sequence"/>
</dbReference>
<reference evidence="2 3" key="1">
    <citation type="submission" date="2018-04" db="EMBL/GenBank/DDBJ databases">
        <title>Genomic Encyclopedia of Archaeal and Bacterial Type Strains, Phase II (KMG-II): from individual species to whole genera.</title>
        <authorList>
            <person name="Goeker M."/>
        </authorList>
    </citation>
    <scope>NUCLEOTIDE SEQUENCE [LARGE SCALE GENOMIC DNA]</scope>
    <source>
        <strain evidence="2 3">DSM 25521</strain>
    </source>
</reference>
<evidence type="ECO:0000313" key="3">
    <source>
        <dbReference type="Proteomes" id="UP000241808"/>
    </source>
</evidence>
<gene>
    <name evidence="2" type="ORF">C8P69_102190</name>
</gene>
<proteinExistence type="predicted"/>
<accession>A0A2T4ZFW0</accession>
<feature type="signal peptide" evidence="1">
    <location>
        <begin position="1"/>
        <end position="25"/>
    </location>
</feature>
<comment type="caution">
    <text evidence="2">The sequence shown here is derived from an EMBL/GenBank/DDBJ whole genome shotgun (WGS) entry which is preliminary data.</text>
</comment>
<keyword evidence="1" id="KW-0732">Signal</keyword>
<organism evidence="2 3">
    <name type="scientific">Phreatobacter oligotrophus</name>
    <dbReference type="NCBI Taxonomy" id="1122261"/>
    <lineage>
        <taxon>Bacteria</taxon>
        <taxon>Pseudomonadati</taxon>
        <taxon>Pseudomonadota</taxon>
        <taxon>Alphaproteobacteria</taxon>
        <taxon>Hyphomicrobiales</taxon>
        <taxon>Phreatobacteraceae</taxon>
        <taxon>Phreatobacter</taxon>
    </lineage>
</organism>
<protein>
    <submittedName>
        <fullName evidence="2">Uncharacterized protein DUF3574</fullName>
    </submittedName>
</protein>
<dbReference type="Pfam" id="PF12098">
    <property type="entry name" value="DUF3574"/>
    <property type="match status" value="1"/>
</dbReference>
<sequence length="136" mass="14453">MSRAPAVLLLASLVLAGCVTTGAPACPPGGRERLVADLLFGRNIGGRLGVSEAAFAGFVDREVTPRFPDGLTITDARGQYREASGRLIREPSKVITIVLADEARDLPRLAEVAAAYRRRFAQDSVGIVTKRACVAF</sequence>
<dbReference type="PROSITE" id="PS51257">
    <property type="entry name" value="PROKAR_LIPOPROTEIN"/>
    <property type="match status" value="1"/>
</dbReference>
<keyword evidence="3" id="KW-1185">Reference proteome</keyword>
<name>A0A2T4ZFW0_9HYPH</name>
<dbReference type="InterPro" id="IPR021957">
    <property type="entry name" value="DUF3574"/>
</dbReference>
<dbReference type="EMBL" id="PZZL01000002">
    <property type="protein sequence ID" value="PTM60808.1"/>
    <property type="molecule type" value="Genomic_DNA"/>
</dbReference>